<organism evidence="3 4">
    <name type="scientific">Lacimicrobium alkaliphilum</name>
    <dbReference type="NCBI Taxonomy" id="1526571"/>
    <lineage>
        <taxon>Bacteria</taxon>
        <taxon>Pseudomonadati</taxon>
        <taxon>Pseudomonadota</taxon>
        <taxon>Gammaproteobacteria</taxon>
        <taxon>Alteromonadales</taxon>
        <taxon>Alteromonadaceae</taxon>
        <taxon>Lacimicrobium</taxon>
    </lineage>
</organism>
<dbReference type="SUPFAM" id="SSF56601">
    <property type="entry name" value="beta-lactamase/transpeptidase-like"/>
    <property type="match status" value="1"/>
</dbReference>
<dbReference type="Gene3D" id="3.40.710.10">
    <property type="entry name" value="DD-peptidase/beta-lactamase superfamily"/>
    <property type="match status" value="1"/>
</dbReference>
<proteinExistence type="predicted"/>
<dbReference type="PANTHER" id="PTHR46825">
    <property type="entry name" value="D-ALANYL-D-ALANINE-CARBOXYPEPTIDASE/ENDOPEPTIDASE AMPH"/>
    <property type="match status" value="1"/>
</dbReference>
<feature type="chain" id="PRO_5006836245" description="Beta-lactamase-related domain-containing protein" evidence="1">
    <location>
        <begin position="22"/>
        <end position="480"/>
    </location>
</feature>
<feature type="signal peptide" evidence="1">
    <location>
        <begin position="1"/>
        <end position="21"/>
    </location>
</feature>
<dbReference type="Proteomes" id="UP000068447">
    <property type="component" value="Chromosome"/>
</dbReference>
<accession>A0A0U3AV72</accession>
<dbReference type="KEGG" id="lal:AT746_00055"/>
<evidence type="ECO:0000313" key="3">
    <source>
        <dbReference type="EMBL" id="ALS96824.1"/>
    </source>
</evidence>
<dbReference type="STRING" id="1526571.AT746_00055"/>
<keyword evidence="1" id="KW-0732">Signal</keyword>
<dbReference type="EMBL" id="CP013650">
    <property type="protein sequence ID" value="ALS96824.1"/>
    <property type="molecule type" value="Genomic_DNA"/>
</dbReference>
<name>A0A0U3AV72_9ALTE</name>
<sequence>MKKLITVGLFLLTGFVTSAFAQSDANVQSIERGLLPNQFLEGYLKTRSIAEVMLEDNIPGLSMTFMDNGQIAWQKTYGYSDLSTLTPTTTDTVFAGASLSKPLAAVTALQYVEDGKISLDDDINRFLISWKVPDSEFTEKQKVTLRYLIGHQAGVSSDVPSPYDVGEKLPTVTQMLEGSPPSTAPKITLFATPGEQYKYSNPGYAIIQQLIEDVSGKSFEATTQSAIFDPLDMDNSSFSQPIPERLMAHRASGYNEKLTAYPYQLYPFKGAGGVWTNPTDLATFVMTLINDYHTGEGALVSQQMAQQVFARNPTRLGFKKHYIEGSEDIVFDHWGSIPGFTSYMVGSLKNKQALVIMTNSDNGFDLMAAIARTVAQHYDWQPVQPKMYKRYEMTPQQPGKFTGVFGKASGNENQYVFEVKNGQLHVVSDAEEVQLIAVGEHKFIDTVKNTTFEFLTNNEGEVSWLRVTLESGYNFDQPRQ</sequence>
<evidence type="ECO:0000256" key="1">
    <source>
        <dbReference type="SAM" id="SignalP"/>
    </source>
</evidence>
<dbReference type="Pfam" id="PF00144">
    <property type="entry name" value="Beta-lactamase"/>
    <property type="match status" value="1"/>
</dbReference>
<evidence type="ECO:0000313" key="4">
    <source>
        <dbReference type="Proteomes" id="UP000068447"/>
    </source>
</evidence>
<dbReference type="AlphaFoldDB" id="A0A0U3AV72"/>
<evidence type="ECO:0000259" key="2">
    <source>
        <dbReference type="Pfam" id="PF00144"/>
    </source>
</evidence>
<feature type="domain" description="Beta-lactamase-related" evidence="2">
    <location>
        <begin position="49"/>
        <end position="374"/>
    </location>
</feature>
<protein>
    <recommendedName>
        <fullName evidence="2">Beta-lactamase-related domain-containing protein</fullName>
    </recommendedName>
</protein>
<keyword evidence="4" id="KW-1185">Reference proteome</keyword>
<dbReference type="RefSeq" id="WP_062474693.1">
    <property type="nucleotide sequence ID" value="NZ_CP013650.1"/>
</dbReference>
<dbReference type="InterPro" id="IPR050491">
    <property type="entry name" value="AmpC-like"/>
</dbReference>
<dbReference type="InterPro" id="IPR001466">
    <property type="entry name" value="Beta-lactam-related"/>
</dbReference>
<dbReference type="OrthoDB" id="9799367at2"/>
<dbReference type="PANTHER" id="PTHR46825:SF8">
    <property type="entry name" value="BETA-LACTAMASE-RELATED"/>
    <property type="match status" value="1"/>
</dbReference>
<dbReference type="InterPro" id="IPR012338">
    <property type="entry name" value="Beta-lactam/transpept-like"/>
</dbReference>
<gene>
    <name evidence="3" type="ORF">AT746_00055</name>
</gene>
<reference evidence="3 4" key="1">
    <citation type="submission" date="2015-12" db="EMBL/GenBank/DDBJ databases">
        <title>Complete genome of Lacimicrobium alkaliphilum KCTC 32984.</title>
        <authorList>
            <person name="Kim S.-G."/>
            <person name="Lee Y.-J."/>
        </authorList>
    </citation>
    <scope>NUCLEOTIDE SEQUENCE [LARGE SCALE GENOMIC DNA]</scope>
    <source>
        <strain evidence="3 4">YelD216</strain>
    </source>
</reference>